<dbReference type="NCBIfam" id="TIGR04057">
    <property type="entry name" value="SusC_RagA_signa"/>
    <property type="match status" value="1"/>
</dbReference>
<evidence type="ECO:0000256" key="2">
    <source>
        <dbReference type="ARBA" id="ARBA00022448"/>
    </source>
</evidence>
<dbReference type="PROSITE" id="PS52016">
    <property type="entry name" value="TONB_DEPENDENT_REC_3"/>
    <property type="match status" value="1"/>
</dbReference>
<evidence type="ECO:0000256" key="7">
    <source>
        <dbReference type="ARBA" id="ARBA00023237"/>
    </source>
</evidence>
<dbReference type="STRING" id="649761.HMPREF0973_00225"/>
<dbReference type="GO" id="GO:0009279">
    <property type="term" value="C:cell outer membrane"/>
    <property type="evidence" value="ECO:0007669"/>
    <property type="project" value="UniProtKB-SubCell"/>
</dbReference>
<comment type="caution">
    <text evidence="11">The sequence shown here is derived from an EMBL/GenBank/DDBJ whole genome shotgun (WGS) entry which is preliminary data.</text>
</comment>
<dbReference type="PANTHER" id="PTHR30069">
    <property type="entry name" value="TONB-DEPENDENT OUTER MEMBRANE RECEPTOR"/>
    <property type="match status" value="1"/>
</dbReference>
<keyword evidence="5 9" id="KW-0732">Signal</keyword>
<evidence type="ECO:0000256" key="6">
    <source>
        <dbReference type="ARBA" id="ARBA00023136"/>
    </source>
</evidence>
<keyword evidence="12" id="KW-1185">Reference proteome</keyword>
<gene>
    <name evidence="11" type="ORF">HMPREF0973_00225</name>
</gene>
<dbReference type="FunFam" id="2.170.130.10:FF:000003">
    <property type="entry name" value="SusC/RagA family TonB-linked outer membrane protein"/>
    <property type="match status" value="1"/>
</dbReference>
<evidence type="ECO:0000313" key="11">
    <source>
        <dbReference type="EMBL" id="EEX19906.1"/>
    </source>
</evidence>
<evidence type="ECO:0000256" key="1">
    <source>
        <dbReference type="ARBA" id="ARBA00004571"/>
    </source>
</evidence>
<proteinExistence type="inferred from homology"/>
<feature type="signal peptide" evidence="9">
    <location>
        <begin position="1"/>
        <end position="40"/>
    </location>
</feature>
<accession>C9MKV1</accession>
<evidence type="ECO:0000256" key="9">
    <source>
        <dbReference type="SAM" id="SignalP"/>
    </source>
</evidence>
<evidence type="ECO:0000256" key="5">
    <source>
        <dbReference type="ARBA" id="ARBA00022729"/>
    </source>
</evidence>
<dbReference type="RefSeq" id="WP_004381824.1">
    <property type="nucleotide sequence ID" value="NZ_GG698712.1"/>
</dbReference>
<dbReference type="Pfam" id="PF13715">
    <property type="entry name" value="CarbopepD_reg_2"/>
    <property type="match status" value="1"/>
</dbReference>
<dbReference type="GO" id="GO:0044718">
    <property type="term" value="P:siderophore transmembrane transport"/>
    <property type="evidence" value="ECO:0007669"/>
    <property type="project" value="TreeGrafter"/>
</dbReference>
<dbReference type="eggNOG" id="COG4771">
    <property type="taxonomic scope" value="Bacteria"/>
</dbReference>
<protein>
    <submittedName>
        <fullName evidence="11">TonB-linked outer membrane protein, SusC/RagA family</fullName>
    </submittedName>
</protein>
<dbReference type="Pfam" id="PF07715">
    <property type="entry name" value="Plug"/>
    <property type="match status" value="1"/>
</dbReference>
<feature type="chain" id="PRO_5002997714" evidence="9">
    <location>
        <begin position="41"/>
        <end position="1044"/>
    </location>
</feature>
<evidence type="ECO:0000313" key="12">
    <source>
        <dbReference type="Proteomes" id="UP000003327"/>
    </source>
</evidence>
<dbReference type="InterPro" id="IPR008969">
    <property type="entry name" value="CarboxyPept-like_regulatory"/>
</dbReference>
<dbReference type="Gene3D" id="2.170.130.10">
    <property type="entry name" value="TonB-dependent receptor, plug domain"/>
    <property type="match status" value="1"/>
</dbReference>
<dbReference type="PANTHER" id="PTHR30069:SF29">
    <property type="entry name" value="HEMOGLOBIN AND HEMOGLOBIN-HAPTOGLOBIN-BINDING PROTEIN 1-RELATED"/>
    <property type="match status" value="1"/>
</dbReference>
<comment type="similarity">
    <text evidence="8">Belongs to the TonB-dependent receptor family.</text>
</comment>
<evidence type="ECO:0000256" key="3">
    <source>
        <dbReference type="ARBA" id="ARBA00022452"/>
    </source>
</evidence>
<evidence type="ECO:0000256" key="8">
    <source>
        <dbReference type="PROSITE-ProRule" id="PRU01360"/>
    </source>
</evidence>
<dbReference type="NCBIfam" id="TIGR04056">
    <property type="entry name" value="OMP_RagA_SusC"/>
    <property type="match status" value="1"/>
</dbReference>
<dbReference type="Proteomes" id="UP000003327">
    <property type="component" value="Unassembled WGS sequence"/>
</dbReference>
<keyword evidence="7 8" id="KW-0998">Cell outer membrane</keyword>
<dbReference type="InterPro" id="IPR037066">
    <property type="entry name" value="Plug_dom_sf"/>
</dbReference>
<dbReference type="EMBL" id="ACVA01000007">
    <property type="protein sequence ID" value="EEX19906.1"/>
    <property type="molecule type" value="Genomic_DNA"/>
</dbReference>
<evidence type="ECO:0000259" key="10">
    <source>
        <dbReference type="Pfam" id="PF07715"/>
    </source>
</evidence>
<dbReference type="AlphaFoldDB" id="C9MKV1"/>
<dbReference type="InterPro" id="IPR023997">
    <property type="entry name" value="TonB-dep_OMP_SusC/RagA_CS"/>
</dbReference>
<dbReference type="Gene3D" id="2.60.40.1120">
    <property type="entry name" value="Carboxypeptidase-like, regulatory domain"/>
    <property type="match status" value="1"/>
</dbReference>
<keyword evidence="2 8" id="KW-0813">Transport</keyword>
<feature type="domain" description="TonB-dependent receptor plug" evidence="10">
    <location>
        <begin position="143"/>
        <end position="249"/>
    </location>
</feature>
<dbReference type="HOGENOM" id="CLU_004317_1_1_10"/>
<dbReference type="InterPro" id="IPR036942">
    <property type="entry name" value="Beta-barrel_TonB_sf"/>
</dbReference>
<dbReference type="InterPro" id="IPR012910">
    <property type="entry name" value="Plug_dom"/>
</dbReference>
<dbReference type="Gene3D" id="2.40.170.20">
    <property type="entry name" value="TonB-dependent receptor, beta-barrel domain"/>
    <property type="match status" value="1"/>
</dbReference>
<reference evidence="11 12" key="1">
    <citation type="submission" date="2009-09" db="EMBL/GenBank/DDBJ databases">
        <authorList>
            <person name="Weinstock G."/>
            <person name="Sodergren E."/>
            <person name="Clifton S."/>
            <person name="Fulton L."/>
            <person name="Fulton B."/>
            <person name="Courtney L."/>
            <person name="Fronick C."/>
            <person name="Harrison M."/>
            <person name="Strong C."/>
            <person name="Farmer C."/>
            <person name="Delahaunty K."/>
            <person name="Markovic C."/>
            <person name="Hall O."/>
            <person name="Minx P."/>
            <person name="Tomlinson C."/>
            <person name="Mitreva M."/>
            <person name="Nelson J."/>
            <person name="Hou S."/>
            <person name="Wollam A."/>
            <person name="Pepin K.H."/>
            <person name="Johnson M."/>
            <person name="Bhonagiri V."/>
            <person name="Nash W.E."/>
            <person name="Warren W."/>
            <person name="Chinwalla A."/>
            <person name="Mardis E.R."/>
            <person name="Wilson R.K."/>
        </authorList>
    </citation>
    <scope>NUCLEOTIDE SEQUENCE [LARGE SCALE GENOMIC DNA]</scope>
    <source>
        <strain evidence="11 12">F0319</strain>
    </source>
</reference>
<sequence>MSNFMKIDKRRKKHSTLTAGSVALSFVVGLMTYSPSTVSAAVNSNTSVQQQKQSITGVVKDASGSPIIGASVLVNGTPVAVTDMDGRFSASVPPGTELKISYVGYATQHVTIRSGVSNYTVTLQDDNQALNEVVVVGYGTQKKANLSGSVAQLDGKTLENRPIPNVSSGLQGLLPGITVTGSDGAPGLDNGTILVRGVGTLNSATPYILIDGVEAGTLNSLDPDDIASISVLKDASSAAIYGSKASNGVILVTTKRGQHGAPKVTYSGYFGMQKATALMERMNSADAAYYYNKALERSGKAPRFSEDAIKKFRDGSDPYNYPNTDWYDLAFKTAWQNRHNVSVTGGNEYVKYLASAGYLKQSSILPNAGREQFNARTNLDMVLSKRVTAHLNLSYIQNNYRDASSAYAGGSSDQIIRQLNIIAPWIPYKNEDGSYGTVSDGNPIAWLESGMTVKRNNRNFTGVLGIDYQICNDLKLTLQGAYVDNSQRYSYFQKFIQYNPNKASEPNKLEIAHYDWHRTNFDAFLNYDKSFQKHNFKAMLGWHTERFKYLPDWMYRKNFPNNDLTDLNAGDASTQQNAGNTRELTMVSYFGRFNYDFAGRYLFEANFRSDASSRFAKGHRWGFFPSFSAAWRISEEPFMVSTKSWLNNLKVRASWGQLGNQDALNDYYPWLNTYNLDASYPFGGQLTPGYYQGSYHLETISWEKSTTWGIGVDFTLFGGLTGSFDYYNRKTTGIIMNVSAPAEFALGAYKDNIGSLRNEGVELSLAYTKQFGKDWTINAGVNFAYNKNKILDLGEGVEYITDSKDQQKNGYRRTAVGQQYNSYYMYKATGKFFNSQQEADDYTAKYGNPFGRKFMAGDLIYEDTNKDGKLDSRDRVYTKHTDIPAITYSFNIGATWRNIDLSMVWQGVGSVSHIYNREVLGEFSGDASHPSTLWKDSWTEDNHNAKLPRVFETGNSPSDMTRAMSTFWLWNTSYLRLKTLQLGYTLPKSALKALKVEKIRIYYAGENLLTFDHLPFNIDPEVTSERGSSYPLLRSHSLGVNITF</sequence>
<dbReference type="InterPro" id="IPR039426">
    <property type="entry name" value="TonB-dep_rcpt-like"/>
</dbReference>
<comment type="subcellular location">
    <subcellularLocation>
        <location evidence="1 8">Cell outer membrane</location>
        <topology evidence="1 8">Multi-pass membrane protein</topology>
    </subcellularLocation>
</comment>
<evidence type="ECO:0000256" key="4">
    <source>
        <dbReference type="ARBA" id="ARBA00022692"/>
    </source>
</evidence>
<dbReference type="SUPFAM" id="SSF49464">
    <property type="entry name" value="Carboxypeptidase regulatory domain-like"/>
    <property type="match status" value="1"/>
</dbReference>
<dbReference type="GO" id="GO:0015344">
    <property type="term" value="F:siderophore uptake transmembrane transporter activity"/>
    <property type="evidence" value="ECO:0007669"/>
    <property type="project" value="TreeGrafter"/>
</dbReference>
<dbReference type="OrthoDB" id="9768177at2"/>
<keyword evidence="3 8" id="KW-1134">Transmembrane beta strand</keyword>
<dbReference type="SUPFAM" id="SSF56935">
    <property type="entry name" value="Porins"/>
    <property type="match status" value="1"/>
</dbReference>
<dbReference type="InterPro" id="IPR023996">
    <property type="entry name" value="TonB-dep_OMP_SusC/RagA"/>
</dbReference>
<keyword evidence="6 8" id="KW-0472">Membrane</keyword>
<organism evidence="11 12">
    <name type="scientific">Prevotella veroralis F0319</name>
    <dbReference type="NCBI Taxonomy" id="649761"/>
    <lineage>
        <taxon>Bacteria</taxon>
        <taxon>Pseudomonadati</taxon>
        <taxon>Bacteroidota</taxon>
        <taxon>Bacteroidia</taxon>
        <taxon>Bacteroidales</taxon>
        <taxon>Prevotellaceae</taxon>
        <taxon>Prevotella</taxon>
    </lineage>
</organism>
<name>C9MKV1_9BACT</name>
<keyword evidence="4 8" id="KW-0812">Transmembrane</keyword>